<proteinExistence type="predicted"/>
<feature type="chain" id="PRO_5025022187" description="Apple domain-containing protein" evidence="1">
    <location>
        <begin position="26"/>
        <end position="252"/>
    </location>
</feature>
<reference evidence="2 3" key="1">
    <citation type="submission" date="2019-04" db="EMBL/GenBank/DDBJ databases">
        <title>Friends and foes A comparative genomics study of 23 Aspergillus species from section Flavi.</title>
        <authorList>
            <consortium name="DOE Joint Genome Institute"/>
            <person name="Kjaerbolling I."/>
            <person name="Vesth T."/>
            <person name="Frisvad J.C."/>
            <person name="Nybo J.L."/>
            <person name="Theobald S."/>
            <person name="Kildgaard S."/>
            <person name="Isbrandt T."/>
            <person name="Kuo A."/>
            <person name="Sato A."/>
            <person name="Lyhne E.K."/>
            <person name="Kogle M.E."/>
            <person name="Wiebenga A."/>
            <person name="Kun R.S."/>
            <person name="Lubbers R.J."/>
            <person name="Makela M.R."/>
            <person name="Barry K."/>
            <person name="Chovatia M."/>
            <person name="Clum A."/>
            <person name="Daum C."/>
            <person name="Haridas S."/>
            <person name="He G."/>
            <person name="LaButti K."/>
            <person name="Lipzen A."/>
            <person name="Mondo S."/>
            <person name="Riley R."/>
            <person name="Salamov A."/>
            <person name="Simmons B.A."/>
            <person name="Magnuson J.K."/>
            <person name="Henrissat B."/>
            <person name="Mortensen U.H."/>
            <person name="Larsen T.O."/>
            <person name="Devries R.P."/>
            <person name="Grigoriev I.V."/>
            <person name="Machida M."/>
            <person name="Baker S.E."/>
            <person name="Andersen M.R."/>
        </authorList>
    </citation>
    <scope>NUCLEOTIDE SEQUENCE [LARGE SCALE GENOMIC DNA]</scope>
    <source>
        <strain evidence="2 3">IBT 18842</strain>
    </source>
</reference>
<evidence type="ECO:0000313" key="2">
    <source>
        <dbReference type="EMBL" id="KAE8151792.1"/>
    </source>
</evidence>
<feature type="signal peptide" evidence="1">
    <location>
        <begin position="1"/>
        <end position="25"/>
    </location>
</feature>
<evidence type="ECO:0000256" key="1">
    <source>
        <dbReference type="SAM" id="SignalP"/>
    </source>
</evidence>
<evidence type="ECO:0008006" key="4">
    <source>
        <dbReference type="Google" id="ProtNLM"/>
    </source>
</evidence>
<protein>
    <recommendedName>
        <fullName evidence="4">Apple domain-containing protein</fullName>
    </recommendedName>
</protein>
<keyword evidence="3" id="KW-1185">Reference proteome</keyword>
<keyword evidence="1" id="KW-0732">Signal</keyword>
<dbReference type="EMBL" id="ML742064">
    <property type="protein sequence ID" value="KAE8151792.1"/>
    <property type="molecule type" value="Genomic_DNA"/>
</dbReference>
<dbReference type="AlphaFoldDB" id="A0A5N6TZK3"/>
<name>A0A5N6TZK3_ASPAV</name>
<organism evidence="2 3">
    <name type="scientific">Aspergillus avenaceus</name>
    <dbReference type="NCBI Taxonomy" id="36643"/>
    <lineage>
        <taxon>Eukaryota</taxon>
        <taxon>Fungi</taxon>
        <taxon>Dikarya</taxon>
        <taxon>Ascomycota</taxon>
        <taxon>Pezizomycotina</taxon>
        <taxon>Eurotiomycetes</taxon>
        <taxon>Eurotiomycetidae</taxon>
        <taxon>Eurotiales</taxon>
        <taxon>Aspergillaceae</taxon>
        <taxon>Aspergillus</taxon>
        <taxon>Aspergillus subgen. Circumdati</taxon>
    </lineage>
</organism>
<accession>A0A5N6TZK3</accession>
<evidence type="ECO:0000313" key="3">
    <source>
        <dbReference type="Proteomes" id="UP000325780"/>
    </source>
</evidence>
<gene>
    <name evidence="2" type="ORF">BDV25DRAFT_138506</name>
</gene>
<dbReference type="Proteomes" id="UP000325780">
    <property type="component" value="Unassembled WGS sequence"/>
</dbReference>
<sequence>MHYSHLWTPLAYLLCLSTQATGVLADYNSDYKRLCPGNNPVTIGTTLYTVTCDKTMGGSAPVQKLGYKQNPTPEECAQECEKDRGTCTAMIWANKACFQSSDKGSSMLNAPGVVVLTPPPLPAGKTPEQLQKELGDCEAERDGYKVNLAADPNSHLDPSNYYCNENNDDKIITFGSTKYVIKSNQIMDQWQGETLYKNYDYRGSLRDCLSVCGSYDCGTMRFNIAEDKLWCVVAGGSKGLKYFAGVCVVLRV</sequence>